<dbReference type="GO" id="GO:0006805">
    <property type="term" value="P:xenobiotic metabolic process"/>
    <property type="evidence" value="ECO:0007669"/>
    <property type="project" value="InterPro"/>
</dbReference>
<evidence type="ECO:0000313" key="10">
    <source>
        <dbReference type="Proteomes" id="UP000677803"/>
    </source>
</evidence>
<dbReference type="Gene3D" id="3.30.450.20">
    <property type="entry name" value="PAS domain"/>
    <property type="match status" value="1"/>
</dbReference>
<feature type="domain" description="PAS fold-3" evidence="7">
    <location>
        <begin position="21"/>
        <end position="101"/>
    </location>
</feature>
<dbReference type="InterPro" id="IPR013655">
    <property type="entry name" value="PAS_fold_3"/>
</dbReference>
<dbReference type="CDD" id="cd00130">
    <property type="entry name" value="PAS"/>
    <property type="match status" value="1"/>
</dbReference>
<dbReference type="GO" id="GO:0000976">
    <property type="term" value="F:transcription cis-regulatory region binding"/>
    <property type="evidence" value="ECO:0007669"/>
    <property type="project" value="TreeGrafter"/>
</dbReference>
<evidence type="ECO:0000256" key="6">
    <source>
        <dbReference type="ARBA" id="ARBA00023242"/>
    </source>
</evidence>
<reference evidence="8" key="1">
    <citation type="submission" date="2021-05" db="EMBL/GenBank/DDBJ databases">
        <authorList>
            <person name="Tigano A."/>
        </authorList>
    </citation>
    <scope>NUCLEOTIDE SEQUENCE</scope>
</reference>
<keyword evidence="2" id="KW-0805">Transcription regulation</keyword>
<dbReference type="EMBL" id="CAJRST010036945">
    <property type="protein sequence ID" value="CAG5995649.1"/>
    <property type="molecule type" value="Genomic_DNA"/>
</dbReference>
<protein>
    <submittedName>
        <fullName evidence="8">(Atlantic silverside) hypothetical protein</fullName>
    </submittedName>
</protein>
<keyword evidence="3" id="KW-0238">DNA-binding</keyword>
<dbReference type="GO" id="GO:0004879">
    <property type="term" value="F:nuclear receptor activity"/>
    <property type="evidence" value="ECO:0007669"/>
    <property type="project" value="TreeGrafter"/>
</dbReference>
<evidence type="ECO:0000259" key="7">
    <source>
        <dbReference type="Pfam" id="PF08447"/>
    </source>
</evidence>
<keyword evidence="5" id="KW-0804">Transcription</keyword>
<dbReference type="EMBL" id="CAJRST010036934">
    <property type="protein sequence ID" value="CAG5995580.1"/>
    <property type="molecule type" value="Genomic_DNA"/>
</dbReference>
<keyword evidence="6" id="KW-0539">Nucleus</keyword>
<evidence type="ECO:0000313" key="9">
    <source>
        <dbReference type="EMBL" id="CAG5995649.1"/>
    </source>
</evidence>
<accession>A0A8S4BQA8</accession>
<dbReference type="AlphaFoldDB" id="A0A8S4BQA8"/>
<dbReference type="GO" id="GO:0005634">
    <property type="term" value="C:nucleus"/>
    <property type="evidence" value="ECO:0007669"/>
    <property type="project" value="UniProtKB-SubCell"/>
</dbReference>
<keyword evidence="4" id="KW-0010">Activator</keyword>
<evidence type="ECO:0000256" key="4">
    <source>
        <dbReference type="ARBA" id="ARBA00023159"/>
    </source>
</evidence>
<dbReference type="Proteomes" id="UP000677803">
    <property type="component" value="Unassembled WGS sequence"/>
</dbReference>
<dbReference type="InterPro" id="IPR000014">
    <property type="entry name" value="PAS"/>
</dbReference>
<dbReference type="Pfam" id="PF08447">
    <property type="entry name" value="PAS_3"/>
    <property type="match status" value="1"/>
</dbReference>
<dbReference type="OrthoDB" id="6099906at2759"/>
<comment type="caution">
    <text evidence="8">The sequence shown here is derived from an EMBL/GenBank/DDBJ whole genome shotgun (WGS) entry which is preliminary data.</text>
</comment>
<keyword evidence="10" id="KW-1185">Reference proteome</keyword>
<dbReference type="SUPFAM" id="SSF55785">
    <property type="entry name" value="PYP-like sensor domain (PAS domain)"/>
    <property type="match status" value="1"/>
</dbReference>
<dbReference type="PANTHER" id="PTHR10649">
    <property type="entry name" value="ARYL HYDROCARBON RECEPTOR"/>
    <property type="match status" value="1"/>
</dbReference>
<dbReference type="InterPro" id="IPR035965">
    <property type="entry name" value="PAS-like_dom_sf"/>
</dbReference>
<evidence type="ECO:0000256" key="5">
    <source>
        <dbReference type="ARBA" id="ARBA00023163"/>
    </source>
</evidence>
<dbReference type="PANTHER" id="PTHR10649:SF12">
    <property type="entry name" value="SPINELESS, ISOFORM C"/>
    <property type="match status" value="1"/>
</dbReference>
<evidence type="ECO:0000256" key="1">
    <source>
        <dbReference type="ARBA" id="ARBA00004123"/>
    </source>
</evidence>
<comment type="subcellular location">
    <subcellularLocation>
        <location evidence="1">Nucleus</location>
    </subcellularLocation>
</comment>
<name>A0A8S4BQA8_9TELE</name>
<evidence type="ECO:0000256" key="2">
    <source>
        <dbReference type="ARBA" id="ARBA00023015"/>
    </source>
</evidence>
<sequence>MEAERLEAERLEAGGPHLAVCSHRGQVVLGYNEVEISMKGSGYMFIHAADMMHCAENHTRMIKTGETGITIFRLLSKSGRWIWVQSNARMVLKAGKPDFIVARQRALTQDAAALSSLSDAAFQDSHATLSIPGDAAGNGGPARADAALQEVMSTLQDILEDGELMGALEVAPEELKGWESALLRLSGEAGADPGDVLSYFEEQLQLEVPVGAWPPPAPPAPNGAPAMAPPLSHLDFPPVAVAPQPNAVIPLAAPRRPQNQLAAAFLMPDPNGPPYAAPPPHVAAATLQGRRPNPAFSQWNGAGQNISNGFHADAAAPGLFTPALHEPPWPQRRPLTADDVIGRAPLRAPHAATPPVSYFSSLWIPLTQTKPSELPLSPQISSLGGAGFPFPLLPNGSCFSDSK</sequence>
<dbReference type="GO" id="GO:0034751">
    <property type="term" value="C:aryl hydrocarbon receptor complex"/>
    <property type="evidence" value="ECO:0007669"/>
    <property type="project" value="TreeGrafter"/>
</dbReference>
<evidence type="ECO:0000313" key="8">
    <source>
        <dbReference type="EMBL" id="CAG5995580.1"/>
    </source>
</evidence>
<gene>
    <name evidence="8" type="ORF">MMEN_LOCUS17932</name>
    <name evidence="9" type="ORF">MMEN_LOCUS17936</name>
</gene>
<evidence type="ECO:0000256" key="3">
    <source>
        <dbReference type="ARBA" id="ARBA00023125"/>
    </source>
</evidence>
<proteinExistence type="predicted"/>
<organism evidence="8 10">
    <name type="scientific">Menidia menidia</name>
    <name type="common">Atlantic silverside</name>
    <dbReference type="NCBI Taxonomy" id="238744"/>
    <lineage>
        <taxon>Eukaryota</taxon>
        <taxon>Metazoa</taxon>
        <taxon>Chordata</taxon>
        <taxon>Craniata</taxon>
        <taxon>Vertebrata</taxon>
        <taxon>Euteleostomi</taxon>
        <taxon>Actinopterygii</taxon>
        <taxon>Neopterygii</taxon>
        <taxon>Teleostei</taxon>
        <taxon>Neoteleostei</taxon>
        <taxon>Acanthomorphata</taxon>
        <taxon>Ovalentaria</taxon>
        <taxon>Atherinomorphae</taxon>
        <taxon>Atheriniformes</taxon>
        <taxon>Atherinopsidae</taxon>
        <taxon>Menidiinae</taxon>
        <taxon>Menidia</taxon>
    </lineage>
</organism>
<dbReference type="InterPro" id="IPR039091">
    <property type="entry name" value="AHR/AHRR"/>
</dbReference>